<sequence length="250" mass="27655">MNQMLKSQSVTMSSLELLDVINASRHEHGQGGLRRNDFHARVTDELEGEYYETFVVENHNGTKTTAYKLNHDQCLLVAMRESKAVRRSVLEKIKAIESGNALPSIPATMALCELAITVLRPSESGKVVMLQKAGKATGADTSFLPDYTEDSAPGHVGAMDTASATQLLREYGVKCAAAAFNERLRQIGLLEQRRRKSSGGKEKRFWCITNEGLAYGKNVVSPQSPRETQPHWYRARFVELVTLIGLECAA</sequence>
<dbReference type="RefSeq" id="WP_399841929.1">
    <property type="nucleotide sequence ID" value="NZ_JBITWC010000003.1"/>
</dbReference>
<reference evidence="1 2" key="1">
    <citation type="submission" date="2024-10" db="EMBL/GenBank/DDBJ databases">
        <title>The Natural Products Discovery Center: Release of the First 8490 Sequenced Strains for Exploring Actinobacteria Biosynthetic Diversity.</title>
        <authorList>
            <person name="Kalkreuter E."/>
            <person name="Kautsar S.A."/>
            <person name="Yang D."/>
            <person name="Bader C.D."/>
            <person name="Teijaro C.N."/>
            <person name="Fluegel L."/>
            <person name="Davis C.M."/>
            <person name="Simpson J.R."/>
            <person name="Lauterbach L."/>
            <person name="Steele A.D."/>
            <person name="Gui C."/>
            <person name="Meng S."/>
            <person name="Li G."/>
            <person name="Viehrig K."/>
            <person name="Ye F."/>
            <person name="Su P."/>
            <person name="Kiefer A.F."/>
            <person name="Nichols A."/>
            <person name="Cepeda A.J."/>
            <person name="Yan W."/>
            <person name="Fan B."/>
            <person name="Jiang Y."/>
            <person name="Adhikari A."/>
            <person name="Zheng C.-J."/>
            <person name="Schuster L."/>
            <person name="Cowan T.M."/>
            <person name="Smanski M.J."/>
            <person name="Chevrette M.G."/>
            <person name="De Carvalho L.P.S."/>
            <person name="Shen B."/>
        </authorList>
    </citation>
    <scope>NUCLEOTIDE SEQUENCE [LARGE SCALE GENOMIC DNA]</scope>
    <source>
        <strain evidence="1 2">NPDC077409</strain>
    </source>
</reference>
<protein>
    <recommendedName>
        <fullName evidence="3">Rha family transcriptional regulator</fullName>
    </recommendedName>
</protein>
<organism evidence="1 2">
    <name type="scientific">Vreelandella lionensis</name>
    <dbReference type="NCBI Taxonomy" id="1144478"/>
    <lineage>
        <taxon>Bacteria</taxon>
        <taxon>Pseudomonadati</taxon>
        <taxon>Pseudomonadota</taxon>
        <taxon>Gammaproteobacteria</taxon>
        <taxon>Oceanospirillales</taxon>
        <taxon>Halomonadaceae</taxon>
        <taxon>Vreelandella</taxon>
    </lineage>
</organism>
<dbReference type="Proteomes" id="UP001614338">
    <property type="component" value="Unassembled WGS sequence"/>
</dbReference>
<keyword evidence="2" id="KW-1185">Reference proteome</keyword>
<dbReference type="EMBL" id="JBITWC010000003">
    <property type="protein sequence ID" value="MFI8748870.1"/>
    <property type="molecule type" value="Genomic_DNA"/>
</dbReference>
<proteinExistence type="predicted"/>
<gene>
    <name evidence="1" type="ORF">ACIGG6_02525</name>
</gene>
<evidence type="ECO:0000313" key="2">
    <source>
        <dbReference type="Proteomes" id="UP001614338"/>
    </source>
</evidence>
<comment type="caution">
    <text evidence="1">The sequence shown here is derived from an EMBL/GenBank/DDBJ whole genome shotgun (WGS) entry which is preliminary data.</text>
</comment>
<evidence type="ECO:0000313" key="1">
    <source>
        <dbReference type="EMBL" id="MFI8748870.1"/>
    </source>
</evidence>
<accession>A0ABW8BNV5</accession>
<name>A0ABW8BNV5_9GAMM</name>
<evidence type="ECO:0008006" key="3">
    <source>
        <dbReference type="Google" id="ProtNLM"/>
    </source>
</evidence>